<gene>
    <name evidence="1" type="ORF">LACBIDRAFT_313392</name>
</gene>
<name>B0DY79_LACBS</name>
<dbReference type="InParanoid" id="B0DY79"/>
<protein>
    <submittedName>
        <fullName evidence="1">Predicted protein</fullName>
    </submittedName>
</protein>
<proteinExistence type="predicted"/>
<organism evidence="2">
    <name type="scientific">Laccaria bicolor (strain S238N-H82 / ATCC MYA-4686)</name>
    <name type="common">Bicoloured deceiver</name>
    <name type="synonym">Laccaria laccata var. bicolor</name>
    <dbReference type="NCBI Taxonomy" id="486041"/>
    <lineage>
        <taxon>Eukaryota</taxon>
        <taxon>Fungi</taxon>
        <taxon>Dikarya</taxon>
        <taxon>Basidiomycota</taxon>
        <taxon>Agaricomycotina</taxon>
        <taxon>Agaricomycetes</taxon>
        <taxon>Agaricomycetidae</taxon>
        <taxon>Agaricales</taxon>
        <taxon>Agaricineae</taxon>
        <taxon>Hydnangiaceae</taxon>
        <taxon>Laccaria</taxon>
    </lineage>
</organism>
<dbReference type="Proteomes" id="UP000001194">
    <property type="component" value="Unassembled WGS sequence"/>
</dbReference>
<sequence>MPYIVWTGLLLVAIQPSKKVPFCVLPQPSLLTILMAFGNKNLPSLLKLSNFLFTHSNHLLPLKIFKMPSRSWMKKAQKLQLQL</sequence>
<accession>B0DY79</accession>
<dbReference type="EMBL" id="DS547149">
    <property type="protein sequence ID" value="EDR00512.1"/>
    <property type="molecule type" value="Genomic_DNA"/>
</dbReference>
<dbReference type="HOGENOM" id="CLU_2542967_0_0_1"/>
<dbReference type="GeneID" id="6084511"/>
<dbReference type="KEGG" id="lbc:LACBIDRAFT_313392"/>
<evidence type="ECO:0000313" key="1">
    <source>
        <dbReference type="EMBL" id="EDR00512.1"/>
    </source>
</evidence>
<evidence type="ECO:0000313" key="2">
    <source>
        <dbReference type="Proteomes" id="UP000001194"/>
    </source>
</evidence>
<keyword evidence="2" id="KW-1185">Reference proteome</keyword>
<dbReference type="RefSeq" id="XP_001888904.1">
    <property type="nucleotide sequence ID" value="XM_001888869.1"/>
</dbReference>
<reference evidence="1 2" key="1">
    <citation type="journal article" date="2008" name="Nature">
        <title>The genome of Laccaria bicolor provides insights into mycorrhizal symbiosis.</title>
        <authorList>
            <person name="Martin F."/>
            <person name="Aerts A."/>
            <person name="Ahren D."/>
            <person name="Brun A."/>
            <person name="Danchin E.G.J."/>
            <person name="Duchaussoy F."/>
            <person name="Gibon J."/>
            <person name="Kohler A."/>
            <person name="Lindquist E."/>
            <person name="Pereda V."/>
            <person name="Salamov A."/>
            <person name="Shapiro H.J."/>
            <person name="Wuyts J."/>
            <person name="Blaudez D."/>
            <person name="Buee M."/>
            <person name="Brokstein P."/>
            <person name="Canbaeck B."/>
            <person name="Cohen D."/>
            <person name="Courty P.E."/>
            <person name="Coutinho P.M."/>
            <person name="Delaruelle C."/>
            <person name="Detter J.C."/>
            <person name="Deveau A."/>
            <person name="DiFazio S."/>
            <person name="Duplessis S."/>
            <person name="Fraissinet-Tachet L."/>
            <person name="Lucic E."/>
            <person name="Frey-Klett P."/>
            <person name="Fourrey C."/>
            <person name="Feussner I."/>
            <person name="Gay G."/>
            <person name="Grimwood J."/>
            <person name="Hoegger P.J."/>
            <person name="Jain P."/>
            <person name="Kilaru S."/>
            <person name="Labbe J."/>
            <person name="Lin Y.C."/>
            <person name="Legue V."/>
            <person name="Le Tacon F."/>
            <person name="Marmeisse R."/>
            <person name="Melayah D."/>
            <person name="Montanini B."/>
            <person name="Muratet M."/>
            <person name="Nehls U."/>
            <person name="Niculita-Hirzel H."/>
            <person name="Oudot-Le Secq M.P."/>
            <person name="Peter M."/>
            <person name="Quesneville H."/>
            <person name="Rajashekar B."/>
            <person name="Reich M."/>
            <person name="Rouhier N."/>
            <person name="Schmutz J."/>
            <person name="Yin T."/>
            <person name="Chalot M."/>
            <person name="Henrissat B."/>
            <person name="Kuees U."/>
            <person name="Lucas S."/>
            <person name="Van de Peer Y."/>
            <person name="Podila G.K."/>
            <person name="Polle A."/>
            <person name="Pukkila P.J."/>
            <person name="Richardson P.M."/>
            <person name="Rouze P."/>
            <person name="Sanders I.R."/>
            <person name="Stajich J.E."/>
            <person name="Tunlid A."/>
            <person name="Tuskan G."/>
            <person name="Grigoriev I.V."/>
        </authorList>
    </citation>
    <scope>NUCLEOTIDE SEQUENCE [LARGE SCALE GENOMIC DNA]</scope>
    <source>
        <strain evidence="2">S238N-H82 / ATCC MYA-4686</strain>
    </source>
</reference>
<dbReference type="AlphaFoldDB" id="B0DY79"/>